<organism evidence="3 4">
    <name type="scientific">Drosophila navojoa</name>
    <name type="common">Fruit fly</name>
    <dbReference type="NCBI Taxonomy" id="7232"/>
    <lineage>
        <taxon>Eukaryota</taxon>
        <taxon>Metazoa</taxon>
        <taxon>Ecdysozoa</taxon>
        <taxon>Arthropoda</taxon>
        <taxon>Hexapoda</taxon>
        <taxon>Insecta</taxon>
        <taxon>Pterygota</taxon>
        <taxon>Neoptera</taxon>
        <taxon>Endopterygota</taxon>
        <taxon>Diptera</taxon>
        <taxon>Brachycera</taxon>
        <taxon>Muscomorpha</taxon>
        <taxon>Ephydroidea</taxon>
        <taxon>Drosophilidae</taxon>
        <taxon>Drosophila</taxon>
    </lineage>
</organism>
<dbReference type="SUPFAM" id="SSF81296">
    <property type="entry name" value="E set domains"/>
    <property type="match status" value="1"/>
</dbReference>
<name>A0A484BU67_DRONA</name>
<keyword evidence="4" id="KW-1185">Reference proteome</keyword>
<dbReference type="GO" id="GO:0097009">
    <property type="term" value="P:energy homeostasis"/>
    <property type="evidence" value="ECO:0007669"/>
    <property type="project" value="UniProtKB-ARBA"/>
</dbReference>
<gene>
    <name evidence="3" type="ORF">AWZ03_002388</name>
</gene>
<dbReference type="InterPro" id="IPR037020">
    <property type="entry name" value="Hemocyanin_C_sf"/>
</dbReference>
<dbReference type="Proteomes" id="UP000295192">
    <property type="component" value="Unassembled WGS sequence"/>
</dbReference>
<evidence type="ECO:0000313" key="3">
    <source>
        <dbReference type="EMBL" id="TDG51301.1"/>
    </source>
</evidence>
<dbReference type="Pfam" id="PF03722">
    <property type="entry name" value="Hemocyanin_N"/>
    <property type="match status" value="1"/>
</dbReference>
<dbReference type="AlphaFoldDB" id="A0A484BU67"/>
<dbReference type="PANTHER" id="PTHR11511">
    <property type="entry name" value="LARVAL STORAGE PROTEIN/PHENOLOXIDASE"/>
    <property type="match status" value="1"/>
</dbReference>
<dbReference type="InterPro" id="IPR014756">
    <property type="entry name" value="Ig_E-set"/>
</dbReference>
<evidence type="ECO:0000313" key="4">
    <source>
        <dbReference type="Proteomes" id="UP000295192"/>
    </source>
</evidence>
<proteinExistence type="predicted"/>
<reference evidence="3 4" key="1">
    <citation type="journal article" date="2019" name="J. Hered.">
        <title>An Improved Genome Assembly for Drosophila navojoa, the Basal Species in the mojavensis Cluster.</title>
        <authorList>
            <person name="Vanderlinde T."/>
            <person name="Dupim E.G."/>
            <person name="Nazario-Yepiz N.O."/>
            <person name="Carvalho A.B."/>
        </authorList>
    </citation>
    <scope>NUCLEOTIDE SEQUENCE [LARGE SCALE GENOMIC DNA]</scope>
    <source>
        <strain evidence="3">Navoj_Jal97</strain>
        <tissue evidence="3">Whole organism</tissue>
    </source>
</reference>
<dbReference type="SUPFAM" id="SSF48050">
    <property type="entry name" value="Hemocyanin, N-terminal domain"/>
    <property type="match status" value="1"/>
</dbReference>
<dbReference type="Gene3D" id="2.60.40.1520">
    <property type="entry name" value="Hemocyanin, C-terminal domain"/>
    <property type="match status" value="1"/>
</dbReference>
<dbReference type="PANTHER" id="PTHR11511:SF5">
    <property type="entry name" value="FAT-BODY PROTEIN 1-RELATED"/>
    <property type="match status" value="1"/>
</dbReference>
<evidence type="ECO:0000259" key="1">
    <source>
        <dbReference type="Pfam" id="PF03722"/>
    </source>
</evidence>
<sequence length="1176" mass="138091">MQPALQLLGCYELHYYVFHLLVCKEVATYKMNKFLVLVVCVLGTVSAGRIVQRDYQRDIGSVDQRIVRMSREDLLRQKFILDIVQRVQQPLEQNDLIELDQGLIINPERYRGGIDREMQRVIDLDRQRRLLDEREVYSIRNVEHVQQLRGIYRLLVRAIDFETLERNVVYLRRNVNPVLLINALTLAIRDREDTQALIVPAVQEILPELYLDQQTLERVQRVHAEIESSPRPAFVDVIGLGQRIRQMNPVMRMVMPWRDLHLQLALRKQQMWQQNQNRVVLPVQNIQDDQDMSLLTEDIGMRNFMQSLIQELALLEDNSNVRQLTNNVLDRNIELEDEDRILGINRRRMGQQLNEDEDIYGNQRYNDIYGNQRDNDDEEETPFRNQLVGNRVPLLRNIGQGLRRMLGGNWEERTSTNDINDLPTVDARSDRLVHVGRRRQNLNRIDFEDEQLQSRRWGFVRGERLSEGRRVDQELTGKRRNLIEDNLQDLTDNLDSVPRNDERLVYVNKRRLGQTNENLIGEGRRMGAIQDEDILQLIRRDNRLKKMSDEEILNVLHRTRQRKDQTEQERFMGIVRGDRVSEGRRVGDVDTWRNIDIMQSIRGDNRLGQVNNDDISEMMRRNRDREEQKQQERFLRVDRQDENIRSGADNLQAVRRDDERLVHINRRRVNQQMENMTPRRVNTIAEGRRVDGEDTMKVEDIMRLIRSDNRLSELSDDEIIEMLRRNRQRQELGQQLNVEQGHRYRRSLVDTLDVAATRRSEVLLQTLRQLLARLNQERIALRVNDESNLIGKSRLNIADQAQRYAMRLNDMRLDSRRNRVLLEQINAIEGRLQQVMGLVIREISNGNIRRSGVQEIDEQLRLERVIGDVLIGRVGDIGILRILRELLQDNTVRMDRSGLGISMGDRVLLHTLRRIIGIVDDIREQQLGVYNRENLDLQDVVINSLRVDKLRTRIEDSDIDVTNLVDQPLQSQMMVRQRRLNNKPFTIDMDINANGPQDVIIRLFLGPRQDVNGRELPLEQRRSDFVLLDAINTQLQSGRNRIQYRSTNIAWTTRDATPYSEIYRRVMTALRDQQDQLIVSDLVGENGSFPQRLLLPRGRPEGLPMQLLAIASPVERLERDLPIRMKRLDGVMGVSVASIMDNRPLGFPLDRRIENEQLLLELPNVQVEDVLIVSDN</sequence>
<dbReference type="InterPro" id="IPR005203">
    <property type="entry name" value="Hemocyanin_C"/>
</dbReference>
<protein>
    <recommendedName>
        <fullName evidence="5">Fat-body protein 1</fullName>
    </recommendedName>
</protein>
<evidence type="ECO:0008006" key="5">
    <source>
        <dbReference type="Google" id="ProtNLM"/>
    </source>
</evidence>
<dbReference type="InterPro" id="IPR005204">
    <property type="entry name" value="Hemocyanin_N"/>
</dbReference>
<dbReference type="OrthoDB" id="7419495at2759"/>
<dbReference type="InterPro" id="IPR013788">
    <property type="entry name" value="Hemocyanin/hexamerin"/>
</dbReference>
<dbReference type="GO" id="GO:0005615">
    <property type="term" value="C:extracellular space"/>
    <property type="evidence" value="ECO:0007669"/>
    <property type="project" value="UniProtKB-ARBA"/>
</dbReference>
<accession>A0A484BU67</accession>
<dbReference type="OMA" id="KPFTIDM"/>
<dbReference type="EMBL" id="LSRL02000010">
    <property type="protein sequence ID" value="TDG51301.1"/>
    <property type="molecule type" value="Genomic_DNA"/>
</dbReference>
<dbReference type="GO" id="GO:0045735">
    <property type="term" value="F:nutrient reservoir activity"/>
    <property type="evidence" value="ECO:0007669"/>
    <property type="project" value="UniProtKB-ARBA"/>
</dbReference>
<dbReference type="Pfam" id="PF03723">
    <property type="entry name" value="Hemocyanin_C"/>
    <property type="match status" value="1"/>
</dbReference>
<dbReference type="Gene3D" id="1.20.1370.10">
    <property type="entry name" value="Hemocyanin, N-terminal domain"/>
    <property type="match status" value="1"/>
</dbReference>
<comment type="caution">
    <text evidence="3">The sequence shown here is derived from an EMBL/GenBank/DDBJ whole genome shotgun (WGS) entry which is preliminary data.</text>
</comment>
<evidence type="ECO:0000259" key="2">
    <source>
        <dbReference type="Pfam" id="PF03723"/>
    </source>
</evidence>
<feature type="domain" description="Hemocyanin N-terminal" evidence="1">
    <location>
        <begin position="74"/>
        <end position="195"/>
    </location>
</feature>
<feature type="domain" description="Hemocyanin C-terminal" evidence="2">
    <location>
        <begin position="930"/>
        <end position="1173"/>
    </location>
</feature>
<dbReference type="STRING" id="7232.A0A484BU67"/>
<dbReference type="InterPro" id="IPR036697">
    <property type="entry name" value="Hemocyanin_N_sf"/>
</dbReference>